<dbReference type="RefSeq" id="WP_149675846.1">
    <property type="nucleotide sequence ID" value="NZ_VTUZ01000055.1"/>
</dbReference>
<protein>
    <recommendedName>
        <fullName evidence="3">Lipoprotein</fullName>
    </recommendedName>
</protein>
<sequence>MEKGRLITIAFTVAAASFAGCASVAEKNADQCEQMMQSKAEPALVSVSKSQPSPDGRSVLVTGMVEDQRSNTVVPAKAECRFNGKSLAAFHWLAPATLADSGDTRTNSANTEH</sequence>
<organism evidence="1 2">
    <name type="scientific">Paraburkholderia panacisoli</name>
    <dbReference type="NCBI Taxonomy" id="2603818"/>
    <lineage>
        <taxon>Bacteria</taxon>
        <taxon>Pseudomonadati</taxon>
        <taxon>Pseudomonadota</taxon>
        <taxon>Betaproteobacteria</taxon>
        <taxon>Burkholderiales</taxon>
        <taxon>Burkholderiaceae</taxon>
        <taxon>Paraburkholderia</taxon>
    </lineage>
</organism>
<dbReference type="PROSITE" id="PS51257">
    <property type="entry name" value="PROKAR_LIPOPROTEIN"/>
    <property type="match status" value="1"/>
</dbReference>
<name>A0A5B0G7L8_9BURK</name>
<evidence type="ECO:0008006" key="3">
    <source>
        <dbReference type="Google" id="ProtNLM"/>
    </source>
</evidence>
<accession>A0A5B0G7L8</accession>
<dbReference type="EMBL" id="VTUZ01000055">
    <property type="protein sequence ID" value="KAA0998658.1"/>
    <property type="molecule type" value="Genomic_DNA"/>
</dbReference>
<reference evidence="1 2" key="1">
    <citation type="submission" date="2019-08" db="EMBL/GenBank/DDBJ databases">
        <title>Paraburkholderia sp. DCY113.</title>
        <authorList>
            <person name="Kang J."/>
        </authorList>
    </citation>
    <scope>NUCLEOTIDE SEQUENCE [LARGE SCALE GENOMIC DNA]</scope>
    <source>
        <strain evidence="1 2">DCY113</strain>
    </source>
</reference>
<dbReference type="Proteomes" id="UP000325273">
    <property type="component" value="Unassembled WGS sequence"/>
</dbReference>
<evidence type="ECO:0000313" key="2">
    <source>
        <dbReference type="Proteomes" id="UP000325273"/>
    </source>
</evidence>
<dbReference type="AlphaFoldDB" id="A0A5B0G7L8"/>
<proteinExistence type="predicted"/>
<gene>
    <name evidence="1" type="ORF">FVF58_43870</name>
</gene>
<comment type="caution">
    <text evidence="1">The sequence shown here is derived from an EMBL/GenBank/DDBJ whole genome shotgun (WGS) entry which is preliminary data.</text>
</comment>
<evidence type="ECO:0000313" key="1">
    <source>
        <dbReference type="EMBL" id="KAA0998658.1"/>
    </source>
</evidence>
<keyword evidence="2" id="KW-1185">Reference proteome</keyword>